<comment type="caution">
    <text evidence="3">The sequence shown here is derived from an EMBL/GenBank/DDBJ whole genome shotgun (WGS) entry which is preliminary data.</text>
</comment>
<name>A0A1Q8HZY9_9ACTO</name>
<dbReference type="PROSITE" id="PS51257">
    <property type="entry name" value="PROKAR_LIPOPROTEIN"/>
    <property type="match status" value="1"/>
</dbReference>
<evidence type="ECO:0000313" key="6">
    <source>
        <dbReference type="Proteomes" id="UP000186855"/>
    </source>
</evidence>
<accession>A0A1Q8HZY9</accession>
<dbReference type="RefSeq" id="WP_075249459.1">
    <property type="nucleotide sequence ID" value="NZ_MSGO01000036.1"/>
</dbReference>
<keyword evidence="1" id="KW-0732">Signal</keyword>
<dbReference type="InterPro" id="IPR026004">
    <property type="entry name" value="Septum_form"/>
</dbReference>
<dbReference type="AlphaFoldDB" id="A0A1Q8HZY9"/>
<feature type="domain" description="Septum formation-related" evidence="2">
    <location>
        <begin position="40"/>
        <end position="153"/>
    </location>
</feature>
<sequence>MRTRTTLLTLPVAAAVAMGLTSCGMLSSDTTTATKDLEVGQCYNTVSKDSGGENAIGEVTVVDCSKAHTYEVIAQTTFGDDIKELPNERAVKSLGQGFCLGEDFTKYVGIESSQSSYQVEYLTPGEGTWAQGDRKISCVVAQGDKSQVKGSAKNSKK</sequence>
<protein>
    <recommendedName>
        <fullName evidence="2">Septum formation-related domain-containing protein</fullName>
    </recommendedName>
</protein>
<feature type="chain" id="PRO_5038219544" description="Septum formation-related domain-containing protein" evidence="1">
    <location>
        <begin position="28"/>
        <end position="157"/>
    </location>
</feature>
<evidence type="ECO:0000313" key="3">
    <source>
        <dbReference type="EMBL" id="OLL14429.1"/>
    </source>
</evidence>
<evidence type="ECO:0000313" key="5">
    <source>
        <dbReference type="Proteomes" id="UP000185736"/>
    </source>
</evidence>
<evidence type="ECO:0000259" key="2">
    <source>
        <dbReference type="Pfam" id="PF13845"/>
    </source>
</evidence>
<dbReference type="Proteomes" id="UP000186855">
    <property type="component" value="Unassembled WGS sequence"/>
</dbReference>
<reference evidence="5 6" key="1">
    <citation type="submission" date="2016-12" db="EMBL/GenBank/DDBJ databases">
        <title>Genomic comparison of strains in the 'Actinomyces naeslundii' group.</title>
        <authorList>
            <person name="Mughal S.R."/>
            <person name="Do T."/>
            <person name="Gilbert S.C."/>
            <person name="Witherden E.A."/>
            <person name="Didelot X."/>
            <person name="Beighton D."/>
        </authorList>
    </citation>
    <scope>NUCLEOTIDE SEQUENCE [LARGE SCALE GENOMIC DNA]</scope>
    <source>
        <strain evidence="4 6">S24V</strain>
        <strain evidence="3 5">S64C</strain>
    </source>
</reference>
<dbReference type="Proteomes" id="UP000185736">
    <property type="component" value="Unassembled WGS sequence"/>
</dbReference>
<evidence type="ECO:0000313" key="4">
    <source>
        <dbReference type="EMBL" id="OLO44823.1"/>
    </source>
</evidence>
<dbReference type="Pfam" id="PF13845">
    <property type="entry name" value="Septum_form"/>
    <property type="match status" value="1"/>
</dbReference>
<feature type="signal peptide" evidence="1">
    <location>
        <begin position="1"/>
        <end position="27"/>
    </location>
</feature>
<dbReference type="EMBL" id="MSGO01000036">
    <property type="protein sequence ID" value="OLL14429.1"/>
    <property type="molecule type" value="Genomic_DNA"/>
</dbReference>
<gene>
    <name evidence="4" type="ORF">BKH30_13060</name>
    <name evidence="3" type="ORF">BKH32_08075</name>
</gene>
<proteinExistence type="predicted"/>
<evidence type="ECO:0000256" key="1">
    <source>
        <dbReference type="SAM" id="SignalP"/>
    </source>
</evidence>
<dbReference type="EMBL" id="MSKI01000229">
    <property type="protein sequence ID" value="OLO44823.1"/>
    <property type="molecule type" value="Genomic_DNA"/>
</dbReference>
<organism evidence="3 5">
    <name type="scientific">Actinomyces oris</name>
    <dbReference type="NCBI Taxonomy" id="544580"/>
    <lineage>
        <taxon>Bacteria</taxon>
        <taxon>Bacillati</taxon>
        <taxon>Actinomycetota</taxon>
        <taxon>Actinomycetes</taxon>
        <taxon>Actinomycetales</taxon>
        <taxon>Actinomycetaceae</taxon>
        <taxon>Actinomyces</taxon>
    </lineage>
</organism>